<dbReference type="CDD" id="cd00090">
    <property type="entry name" value="HTH_ARSR"/>
    <property type="match status" value="1"/>
</dbReference>
<reference evidence="6" key="1">
    <citation type="journal article" date="2014" name="Int. J. Syst. Evol. Microbiol.">
        <title>Complete genome sequence of Corynebacterium casei LMG S-19264T (=DSM 44701T), isolated from a smear-ripened cheese.</title>
        <authorList>
            <consortium name="US DOE Joint Genome Institute (JGI-PGF)"/>
            <person name="Walter F."/>
            <person name="Albersmeier A."/>
            <person name="Kalinowski J."/>
            <person name="Ruckert C."/>
        </authorList>
    </citation>
    <scope>NUCLEOTIDE SEQUENCE</scope>
    <source>
        <strain evidence="6">CGMCC 1.12997</strain>
    </source>
</reference>
<dbReference type="SUPFAM" id="SSF46785">
    <property type="entry name" value="Winged helix' DNA-binding domain"/>
    <property type="match status" value="1"/>
</dbReference>
<accession>A0A917HEV9</accession>
<dbReference type="EMBL" id="BMGT01000002">
    <property type="protein sequence ID" value="GGG77410.1"/>
    <property type="molecule type" value="Genomic_DNA"/>
</dbReference>
<evidence type="ECO:0000313" key="6">
    <source>
        <dbReference type="EMBL" id="GGG77410.1"/>
    </source>
</evidence>
<keyword evidence="7" id="KW-1185">Reference proteome</keyword>
<evidence type="ECO:0000256" key="3">
    <source>
        <dbReference type="ARBA" id="ARBA00023163"/>
    </source>
</evidence>
<dbReference type="AlphaFoldDB" id="A0A917HEV9"/>
<feature type="compositionally biased region" description="Polar residues" evidence="4">
    <location>
        <begin position="141"/>
        <end position="150"/>
    </location>
</feature>
<dbReference type="InterPro" id="IPR036390">
    <property type="entry name" value="WH_DNA-bd_sf"/>
</dbReference>
<evidence type="ECO:0000256" key="1">
    <source>
        <dbReference type="ARBA" id="ARBA00023015"/>
    </source>
</evidence>
<feature type="region of interest" description="Disordered" evidence="4">
    <location>
        <begin position="131"/>
        <end position="150"/>
    </location>
</feature>
<organism evidence="6 7">
    <name type="scientific">Edaphobacter dinghuensis</name>
    <dbReference type="NCBI Taxonomy" id="1560005"/>
    <lineage>
        <taxon>Bacteria</taxon>
        <taxon>Pseudomonadati</taxon>
        <taxon>Acidobacteriota</taxon>
        <taxon>Terriglobia</taxon>
        <taxon>Terriglobales</taxon>
        <taxon>Acidobacteriaceae</taxon>
        <taxon>Edaphobacter</taxon>
    </lineage>
</organism>
<gene>
    <name evidence="6" type="ORF">GCM10011585_20670</name>
</gene>
<evidence type="ECO:0000259" key="5">
    <source>
        <dbReference type="PROSITE" id="PS51118"/>
    </source>
</evidence>
<reference evidence="6" key="2">
    <citation type="submission" date="2020-09" db="EMBL/GenBank/DDBJ databases">
        <authorList>
            <person name="Sun Q."/>
            <person name="Zhou Y."/>
        </authorList>
    </citation>
    <scope>NUCLEOTIDE SEQUENCE</scope>
    <source>
        <strain evidence="6">CGMCC 1.12997</strain>
    </source>
</reference>
<name>A0A917HEV9_9BACT</name>
<dbReference type="Proteomes" id="UP000647241">
    <property type="component" value="Unassembled WGS sequence"/>
</dbReference>
<dbReference type="RefSeq" id="WP_263369120.1">
    <property type="nucleotide sequence ID" value="NZ_JAGSYJ010000002.1"/>
</dbReference>
<dbReference type="PANTHER" id="PTHR33204">
    <property type="entry name" value="TRANSCRIPTIONAL REGULATOR, MARR FAMILY"/>
    <property type="match status" value="1"/>
</dbReference>
<evidence type="ECO:0000256" key="4">
    <source>
        <dbReference type="SAM" id="MobiDB-lite"/>
    </source>
</evidence>
<dbReference type="InterPro" id="IPR002577">
    <property type="entry name" value="HTH_HxlR"/>
</dbReference>
<evidence type="ECO:0000313" key="7">
    <source>
        <dbReference type="Proteomes" id="UP000647241"/>
    </source>
</evidence>
<comment type="caution">
    <text evidence="6">The sequence shown here is derived from an EMBL/GenBank/DDBJ whole genome shotgun (WGS) entry which is preliminary data.</text>
</comment>
<dbReference type="PANTHER" id="PTHR33204:SF18">
    <property type="entry name" value="TRANSCRIPTIONAL REGULATORY PROTEIN"/>
    <property type="match status" value="1"/>
</dbReference>
<keyword evidence="2" id="KW-0238">DNA-binding</keyword>
<proteinExistence type="predicted"/>
<dbReference type="Gene3D" id="1.10.10.10">
    <property type="entry name" value="Winged helix-like DNA-binding domain superfamily/Winged helix DNA-binding domain"/>
    <property type="match status" value="1"/>
</dbReference>
<dbReference type="InterPro" id="IPR011991">
    <property type="entry name" value="ArsR-like_HTH"/>
</dbReference>
<protein>
    <submittedName>
        <fullName evidence="6">ArsR family transcriptional regulator</fullName>
    </submittedName>
</protein>
<evidence type="ECO:0000256" key="2">
    <source>
        <dbReference type="ARBA" id="ARBA00023125"/>
    </source>
</evidence>
<dbReference type="GO" id="GO:0006355">
    <property type="term" value="P:regulation of DNA-templated transcription"/>
    <property type="evidence" value="ECO:0007669"/>
    <property type="project" value="UniProtKB-ARBA"/>
</dbReference>
<feature type="domain" description="HTH hxlR-type" evidence="5">
    <location>
        <begin position="23"/>
        <end position="126"/>
    </location>
</feature>
<dbReference type="GO" id="GO:0003677">
    <property type="term" value="F:DNA binding"/>
    <property type="evidence" value="ECO:0007669"/>
    <property type="project" value="UniProtKB-KW"/>
</dbReference>
<keyword evidence="3" id="KW-0804">Transcription</keyword>
<keyword evidence="1" id="KW-0805">Transcription regulation</keyword>
<sequence length="150" mass="17101">MFYTYRMGTIEKPTHSSTASDTAQQALVHEMLERIADKWTLLVIEELAQAAAELRFTQLSQRIPGVSQKMLTKTLRQLERDGLVTRRVHPVIPPHVDYTLTPRGESLGEAVCGIWLWAEKHGKQVLRSRHAYDNRTRMQPPASSRASYTS</sequence>
<dbReference type="PROSITE" id="PS51118">
    <property type="entry name" value="HTH_HXLR"/>
    <property type="match status" value="1"/>
</dbReference>
<dbReference type="Pfam" id="PF01638">
    <property type="entry name" value="HxlR"/>
    <property type="match status" value="1"/>
</dbReference>
<dbReference type="InterPro" id="IPR036388">
    <property type="entry name" value="WH-like_DNA-bd_sf"/>
</dbReference>